<feature type="transmembrane region" description="Helical" evidence="17">
    <location>
        <begin position="184"/>
        <end position="206"/>
    </location>
</feature>
<keyword evidence="8" id="KW-0653">Protein transport</keyword>
<gene>
    <name evidence="18" type="ORF">ACEWY4_006718</name>
</gene>
<evidence type="ECO:0000256" key="12">
    <source>
        <dbReference type="ARBA" id="ARBA00023136"/>
    </source>
</evidence>
<dbReference type="Pfam" id="PF09531">
    <property type="entry name" value="Ndc1_Nup"/>
    <property type="match status" value="1"/>
</dbReference>
<evidence type="ECO:0000256" key="10">
    <source>
        <dbReference type="ARBA" id="ARBA00023010"/>
    </source>
</evidence>
<comment type="caution">
    <text evidence="18">The sequence shown here is derived from an EMBL/GenBank/DDBJ whole genome shotgun (WGS) entry which is preliminary data.</text>
</comment>
<evidence type="ECO:0000256" key="5">
    <source>
        <dbReference type="ARBA" id="ARBA00022448"/>
    </source>
</evidence>
<keyword evidence="11" id="KW-0906">Nuclear pore complex</keyword>
<dbReference type="GO" id="GO:0051028">
    <property type="term" value="P:mRNA transport"/>
    <property type="evidence" value="ECO:0007669"/>
    <property type="project" value="UniProtKB-KW"/>
</dbReference>
<evidence type="ECO:0000256" key="4">
    <source>
        <dbReference type="ARBA" id="ARBA00017534"/>
    </source>
</evidence>
<evidence type="ECO:0000256" key="15">
    <source>
        <dbReference type="ARBA" id="ARBA00031201"/>
    </source>
</evidence>
<evidence type="ECO:0000313" key="19">
    <source>
        <dbReference type="Proteomes" id="UP001591681"/>
    </source>
</evidence>
<evidence type="ECO:0000256" key="6">
    <source>
        <dbReference type="ARBA" id="ARBA00022692"/>
    </source>
</evidence>
<feature type="transmembrane region" description="Helical" evidence="17">
    <location>
        <begin position="81"/>
        <end position="102"/>
    </location>
</feature>
<name>A0ABD1KE84_9TELE</name>
<dbReference type="InterPro" id="IPR019049">
    <property type="entry name" value="Nucleoporin_prot_Ndc1/Nup"/>
</dbReference>
<feature type="compositionally biased region" description="Low complexity" evidence="16">
    <location>
        <begin position="304"/>
        <end position="322"/>
    </location>
</feature>
<keyword evidence="19" id="KW-1185">Reference proteome</keyword>
<protein>
    <recommendedName>
        <fullName evidence="4">Nucleoporin NDC1</fullName>
    </recommendedName>
    <alternativeName>
        <fullName evidence="15">Transmembrane protein 48</fullName>
    </alternativeName>
</protein>
<evidence type="ECO:0000256" key="17">
    <source>
        <dbReference type="SAM" id="Phobius"/>
    </source>
</evidence>
<dbReference type="GO" id="GO:0015031">
    <property type="term" value="P:protein transport"/>
    <property type="evidence" value="ECO:0007669"/>
    <property type="project" value="UniProtKB-KW"/>
</dbReference>
<evidence type="ECO:0000256" key="14">
    <source>
        <dbReference type="ARBA" id="ARBA00025441"/>
    </source>
</evidence>
<evidence type="ECO:0000256" key="1">
    <source>
        <dbReference type="ARBA" id="ARBA00004232"/>
    </source>
</evidence>
<reference evidence="18 19" key="1">
    <citation type="submission" date="2024-09" db="EMBL/GenBank/DDBJ databases">
        <title>A chromosome-level genome assembly of Gray's grenadier anchovy, Coilia grayii.</title>
        <authorList>
            <person name="Fu Z."/>
        </authorList>
    </citation>
    <scope>NUCLEOTIDE SEQUENCE [LARGE SCALE GENOMIC DNA]</scope>
    <source>
        <strain evidence="18">G4</strain>
        <tissue evidence="18">Muscle</tissue>
    </source>
</reference>
<comment type="similarity">
    <text evidence="3">Belongs to the NDC1 family.</text>
</comment>
<evidence type="ECO:0000256" key="7">
    <source>
        <dbReference type="ARBA" id="ARBA00022816"/>
    </source>
</evidence>
<evidence type="ECO:0000256" key="16">
    <source>
        <dbReference type="SAM" id="MobiDB-lite"/>
    </source>
</evidence>
<proteinExistence type="inferred from homology"/>
<accession>A0ABD1KE84</accession>
<feature type="region of interest" description="Disordered" evidence="16">
    <location>
        <begin position="302"/>
        <end position="327"/>
    </location>
</feature>
<keyword evidence="5" id="KW-0813">Transport</keyword>
<dbReference type="GO" id="GO:0031965">
    <property type="term" value="C:nuclear membrane"/>
    <property type="evidence" value="ECO:0007669"/>
    <property type="project" value="UniProtKB-SubCell"/>
</dbReference>
<keyword evidence="6 17" id="KW-0812">Transmembrane</keyword>
<keyword evidence="7" id="KW-0509">mRNA transport</keyword>
<evidence type="ECO:0000313" key="18">
    <source>
        <dbReference type="EMBL" id="KAL2097511.1"/>
    </source>
</evidence>
<evidence type="ECO:0000256" key="9">
    <source>
        <dbReference type="ARBA" id="ARBA00022989"/>
    </source>
</evidence>
<evidence type="ECO:0000256" key="3">
    <source>
        <dbReference type="ARBA" id="ARBA00005760"/>
    </source>
</evidence>
<dbReference type="PANTHER" id="PTHR13269">
    <property type="entry name" value="NUCLEOPORIN NDC1"/>
    <property type="match status" value="1"/>
</dbReference>
<evidence type="ECO:0000256" key="2">
    <source>
        <dbReference type="ARBA" id="ARBA00004567"/>
    </source>
</evidence>
<keyword evidence="10" id="KW-0811">Translocation</keyword>
<feature type="transmembrane region" description="Helical" evidence="17">
    <location>
        <begin position="40"/>
        <end position="61"/>
    </location>
</feature>
<sequence length="528" mass="59169">MMGILNLQSYTVVPSIPCTRIAQLGKVLNPRQCFHTLMHAGLGMLVSWCAAVTIGGRYSALVSPCTQTESVDASNMCLNEYHLLLLLSGAFMGYSHAFLGVLNNMEYVSFPIVQQYKYLRFKGILRHVVKYSAKQSLCALRNFLLIYYFLGHVPKTWISTILNLQEDSSLHALDTLAGLLDLPLLYHLWISGTFLLLTWHIQVLLFRIYITEAYSFPVQPSFPEVEEGCLSKVLTCKEPAILKFLGLQDLALLSQRSVLRRREVFSLSQPGGHPHNWNAISKECLSLISELTQRLVSHHDAVASNGSTRSHSSTSSSTPSTSGLEDTVFFGSGGPPTNYVCRPRFKFRFRTSGITETPRLWSAIAESTSMLSNTFSPTPLQHSTPAPEKPSFNQWVQNCKEQVKGFLTKRVLYMYLFSKLPEATSQALFADSQAHIWALEGLSHLVRASYSEDTFGVVQTTLPNILSTMLALLEAVDRHFKLPHASSKPLRYAFNLVDPTYNTMSFALRANLRTSIYRITDTFGDNLK</sequence>
<evidence type="ECO:0000256" key="13">
    <source>
        <dbReference type="ARBA" id="ARBA00023242"/>
    </source>
</evidence>
<comment type="subcellular location">
    <subcellularLocation>
        <location evidence="1">Nucleus membrane</location>
        <topology evidence="1">Multi-pass membrane protein</topology>
    </subcellularLocation>
    <subcellularLocation>
        <location evidence="2">Nucleus</location>
        <location evidence="2">Nuclear pore complex</location>
    </subcellularLocation>
</comment>
<dbReference type="Proteomes" id="UP001591681">
    <property type="component" value="Unassembled WGS sequence"/>
</dbReference>
<dbReference type="AlphaFoldDB" id="A0ABD1KE84"/>
<evidence type="ECO:0000256" key="8">
    <source>
        <dbReference type="ARBA" id="ARBA00022927"/>
    </source>
</evidence>
<dbReference type="EMBL" id="JBHFQA010000006">
    <property type="protein sequence ID" value="KAL2097511.1"/>
    <property type="molecule type" value="Genomic_DNA"/>
</dbReference>
<dbReference type="PANTHER" id="PTHR13269:SF6">
    <property type="entry name" value="NUCLEOPORIN NDC1"/>
    <property type="match status" value="1"/>
</dbReference>
<organism evidence="18 19">
    <name type="scientific">Coilia grayii</name>
    <name type="common">Gray's grenadier anchovy</name>
    <dbReference type="NCBI Taxonomy" id="363190"/>
    <lineage>
        <taxon>Eukaryota</taxon>
        <taxon>Metazoa</taxon>
        <taxon>Chordata</taxon>
        <taxon>Craniata</taxon>
        <taxon>Vertebrata</taxon>
        <taxon>Euteleostomi</taxon>
        <taxon>Actinopterygii</taxon>
        <taxon>Neopterygii</taxon>
        <taxon>Teleostei</taxon>
        <taxon>Clupei</taxon>
        <taxon>Clupeiformes</taxon>
        <taxon>Clupeoidei</taxon>
        <taxon>Engraulidae</taxon>
        <taxon>Coilinae</taxon>
        <taxon>Coilia</taxon>
    </lineage>
</organism>
<evidence type="ECO:0000256" key="11">
    <source>
        <dbReference type="ARBA" id="ARBA00023132"/>
    </source>
</evidence>
<keyword evidence="13" id="KW-0539">Nucleus</keyword>
<feature type="transmembrane region" description="Helical" evidence="17">
    <location>
        <begin position="144"/>
        <end position="164"/>
    </location>
</feature>
<keyword evidence="12 17" id="KW-0472">Membrane</keyword>
<comment type="function">
    <text evidence="14">Component of the nuclear pore complex (NPC), which plays a key role in de novo assembly and insertion of NPC in the nuclear envelope. Required for NPC and nuclear envelope assembly, possibly by forming a link between the nuclear envelope membrane and soluble nucleoporins, thereby anchoring the NPC in the membrane.</text>
</comment>
<dbReference type="GO" id="GO:0005643">
    <property type="term" value="C:nuclear pore"/>
    <property type="evidence" value="ECO:0007669"/>
    <property type="project" value="UniProtKB-SubCell"/>
</dbReference>
<keyword evidence="9 17" id="KW-1133">Transmembrane helix</keyword>